<organism evidence="4 5">
    <name type="scientific">Acetobacterium fimetarium</name>
    <dbReference type="NCBI Taxonomy" id="52691"/>
    <lineage>
        <taxon>Bacteria</taxon>
        <taxon>Bacillati</taxon>
        <taxon>Bacillota</taxon>
        <taxon>Clostridia</taxon>
        <taxon>Eubacteriales</taxon>
        <taxon>Eubacteriaceae</taxon>
        <taxon>Acetobacterium</taxon>
    </lineage>
</organism>
<gene>
    <name evidence="4" type="ORF">GH808_13140</name>
</gene>
<feature type="domain" description="Cell envelope-related transcriptional attenuator" evidence="3">
    <location>
        <begin position="99"/>
        <end position="241"/>
    </location>
</feature>
<keyword evidence="2" id="KW-0812">Transmembrane</keyword>
<dbReference type="NCBIfam" id="TIGR00350">
    <property type="entry name" value="lytR_cpsA_psr"/>
    <property type="match status" value="1"/>
</dbReference>
<comment type="similarity">
    <text evidence="1">Belongs to the LytR/CpsA/Psr (LCP) family.</text>
</comment>
<evidence type="ECO:0000256" key="1">
    <source>
        <dbReference type="ARBA" id="ARBA00006068"/>
    </source>
</evidence>
<dbReference type="Proteomes" id="UP000603234">
    <property type="component" value="Unassembled WGS sequence"/>
</dbReference>
<keyword evidence="2" id="KW-1133">Transmembrane helix</keyword>
<dbReference type="PANTHER" id="PTHR33392:SF6">
    <property type="entry name" value="POLYISOPRENYL-TEICHOIC ACID--PEPTIDOGLYCAN TEICHOIC ACID TRANSFERASE TAGU"/>
    <property type="match status" value="1"/>
</dbReference>
<protein>
    <recommendedName>
        <fullName evidence="3">Cell envelope-related transcriptional attenuator domain-containing protein</fullName>
    </recommendedName>
</protein>
<keyword evidence="2" id="KW-0472">Membrane</keyword>
<evidence type="ECO:0000256" key="2">
    <source>
        <dbReference type="SAM" id="Phobius"/>
    </source>
</evidence>
<reference evidence="4 5" key="1">
    <citation type="journal article" date="2020" name="mSystems">
        <title>Defining Genomic and Predicted Metabolic Features of the Acetobacterium Genus.</title>
        <authorList>
            <person name="Ross D.E."/>
            <person name="Marshall C.W."/>
            <person name="Gulliver D."/>
            <person name="May H.D."/>
            <person name="Norman R.S."/>
        </authorList>
    </citation>
    <scope>NUCLEOTIDE SEQUENCE [LARGE SCALE GENOMIC DNA]</scope>
    <source>
        <strain evidence="4 5">DSM 8238</strain>
    </source>
</reference>
<dbReference type="InterPro" id="IPR050922">
    <property type="entry name" value="LytR/CpsA/Psr_CW_biosynth"/>
</dbReference>
<comment type="caution">
    <text evidence="4">The sequence shown here is derived from an EMBL/GenBank/DDBJ whole genome shotgun (WGS) entry which is preliminary data.</text>
</comment>
<dbReference type="EMBL" id="WJBC01000026">
    <property type="protein sequence ID" value="MBC3805362.1"/>
    <property type="molecule type" value="Genomic_DNA"/>
</dbReference>
<proteinExistence type="inferred from homology"/>
<evidence type="ECO:0000313" key="4">
    <source>
        <dbReference type="EMBL" id="MBC3805362.1"/>
    </source>
</evidence>
<evidence type="ECO:0000259" key="3">
    <source>
        <dbReference type="Pfam" id="PF03816"/>
    </source>
</evidence>
<accession>A0ABR6WXN2</accession>
<name>A0ABR6WXN2_9FIRM</name>
<dbReference type="InterPro" id="IPR004474">
    <property type="entry name" value="LytR_CpsA_psr"/>
</dbReference>
<sequence>MMKKRKMLLIPLAFILLIVGFIIYGFINSNMNLTNGSTSSEQFQGSDEGSDVTLNENSESSIQDVLDQNNEELFKMIDTRKTVVFAIYGIDDKYTEEGRSDIIMVIKYDPSLKKMVIVSIPRDLRIDIPGYGIAKINAAFAYGGSELADQVIEELLGIKLDFSIRLNFDTFSKIIDSVGGVTINAKKDFYYGDKLVIKEGNQVLNGRKALYYVRFRSDSDVDYGRIGRQQEVVISLMEYLKSTSLKEKLKLVGTYYNNGITTDAKVAKITDYIKMSNEDENIIYENYRLQTYSEVIDGLWYELYNQEDLDMIKSLFINKEEMNLENWK</sequence>
<feature type="transmembrane region" description="Helical" evidence="2">
    <location>
        <begin position="7"/>
        <end position="27"/>
    </location>
</feature>
<dbReference type="RefSeq" id="WP_186843252.1">
    <property type="nucleotide sequence ID" value="NZ_WJBC01000026.1"/>
</dbReference>
<evidence type="ECO:0000313" key="5">
    <source>
        <dbReference type="Proteomes" id="UP000603234"/>
    </source>
</evidence>
<dbReference type="Pfam" id="PF03816">
    <property type="entry name" value="LytR_cpsA_psr"/>
    <property type="match status" value="1"/>
</dbReference>
<keyword evidence="5" id="KW-1185">Reference proteome</keyword>
<dbReference type="PANTHER" id="PTHR33392">
    <property type="entry name" value="POLYISOPRENYL-TEICHOIC ACID--PEPTIDOGLYCAN TEICHOIC ACID TRANSFERASE TAGU"/>
    <property type="match status" value="1"/>
</dbReference>
<dbReference type="Gene3D" id="3.40.630.190">
    <property type="entry name" value="LCP protein"/>
    <property type="match status" value="1"/>
</dbReference>